<reference evidence="1 2" key="1">
    <citation type="submission" date="2014-06" db="EMBL/GenBank/DDBJ databases">
        <title>Whole Genome Sequences of Three Symbiotic Endozoicomonas Bacteria.</title>
        <authorList>
            <person name="Neave M.J."/>
            <person name="Apprill A."/>
            <person name="Voolstra C.R."/>
        </authorList>
    </citation>
    <scope>NUCLEOTIDE SEQUENCE [LARGE SCALE GENOMIC DNA]</scope>
    <source>
        <strain evidence="1 2">LMG 24815</strain>
    </source>
</reference>
<keyword evidence="2" id="KW-1185">Reference proteome</keyword>
<name>A0A081MYZ4_9GAMM</name>
<protein>
    <submittedName>
        <fullName evidence="1">Uncharacterized protein</fullName>
    </submittedName>
</protein>
<comment type="caution">
    <text evidence="1">The sequence shown here is derived from an EMBL/GenBank/DDBJ whole genome shotgun (WGS) entry which is preliminary data.</text>
</comment>
<accession>A0A081MYZ4</accession>
<dbReference type="EMBL" id="JOKG01000007">
    <property type="protein sequence ID" value="KEQ11417.1"/>
    <property type="molecule type" value="Genomic_DNA"/>
</dbReference>
<proteinExistence type="predicted"/>
<dbReference type="Proteomes" id="UP000028006">
    <property type="component" value="Unassembled WGS sequence"/>
</dbReference>
<evidence type="ECO:0000313" key="2">
    <source>
        <dbReference type="Proteomes" id="UP000028006"/>
    </source>
</evidence>
<organism evidence="1 2">
    <name type="scientific">Endozoicomonas montiporae</name>
    <dbReference type="NCBI Taxonomy" id="1027273"/>
    <lineage>
        <taxon>Bacteria</taxon>
        <taxon>Pseudomonadati</taxon>
        <taxon>Pseudomonadota</taxon>
        <taxon>Gammaproteobacteria</taxon>
        <taxon>Oceanospirillales</taxon>
        <taxon>Endozoicomonadaceae</taxon>
        <taxon>Endozoicomonas</taxon>
    </lineage>
</organism>
<dbReference type="AlphaFoldDB" id="A0A081MYZ4"/>
<evidence type="ECO:0000313" key="1">
    <source>
        <dbReference type="EMBL" id="KEQ11417.1"/>
    </source>
</evidence>
<sequence length="1090" mass="124806">MAHSARSELESLAINKIRQTQVVSLILHKAAFQQLIRLIKQQRTTPALISILFCLQFSHSDAMAGTELEKFTLLHKNTVELFVAENKGWFRHSLKAFRHYLEKHPPPPYQEYFDLFFVPVANKDHSNKAAESVFITYPEPFLDKNSPNHKTYKQKAGYEQYSSEDGTVAGLTFSKANPIKPQCSDESLFHDSQLGFVDSYSSQQLFNSSSQYEHAYFKPVDYCDSSVKFQKGGENDQFLLMSLCVSDSSDNDDDRGNQFEVCIPMGPAQQFSIDDIIDPHDEFSPLPEYTEESIELFLSHLERQYDPENPAANRHVGSLLGRGISAQVMEPVSFLHSAAIKRVIKEVPDTRSAEEFILTAQINMRLLTMAEIRYLPLIYFHVPARKKGKVALYGVQKKCDSEQFLDHLFEDPGQPMPAMEKLLDDIIDLLVECDTSNAKQLRTLLPASTGFSLAVDPNYANYFYDGTQATVVDLTPFFMAFEGETPAINHQFLDMELEGIATHFDDISMNPLHRYLFFLGMLFRTCQNKLIAFRQCIFSEMDCTPEKKQSNFWYKLFDHALLKIASKPPVHNEITRLLKAQQRVAWGQDSEANSDVSRAGALSVDSNTRGGKAYVSYHSDILTNNKHQHAHKAMSVDQSSPIVKFLQMEASLMSARVDQWKKDRWLKWIRDVKPHYKKQQNIHTLESTPCMMSETEAKSYANFILGLESSKAHSSANGLWISISNWLERNRHINSGYTGSLSAPDLRRMSQMSASRAYDEEFIKLWGDSYIPLLLKALASRGFHFHIQVVQPDKHFQPHSKHYWFDVKKKIIVKEIIDDVQEIRRLAENKMVLSLLLHQTSDVSPGLSKSHWSEVSPLSSQQTAFLLRYPMHEVASWRFDTMDRFVVPLTSRRINSLDQDSSYYLKLTLMINAYQRTVIPSDPAFMFEQLLSHLPASDQKAKITPGTRIGHMFMALLLWLDSQVVLPDNNLPNSVLLIHPALGYSVNNPAFSVWTFSIPHRQSGPDWKTRVITRELTHNIKLESINTNDPGQLIFYTNTMISKTGHLISPHHFAPEWWIVNKPEIMDLPVNSVKLFDEKSFFGKRLFQKL</sequence>
<gene>
    <name evidence="1" type="ORF">GZ77_25255</name>
</gene>